<reference evidence="4" key="1">
    <citation type="submission" date="2017-01" db="EMBL/GenBank/DDBJ databases">
        <authorList>
            <person name="Varghese N."/>
            <person name="Submissions S."/>
        </authorList>
    </citation>
    <scope>NUCLEOTIDE SEQUENCE [LARGE SCALE GENOMIC DNA]</scope>
    <source>
        <strain evidence="4">DSM 24913</strain>
    </source>
</reference>
<dbReference type="InterPro" id="IPR050563">
    <property type="entry name" value="4-hydroxybenzoyl-CoA_TE"/>
</dbReference>
<accession>A0A1N7L527</accession>
<comment type="similarity">
    <text evidence="1">Belongs to the 4-hydroxybenzoyl-CoA thioesterase family.</text>
</comment>
<dbReference type="CDD" id="cd00586">
    <property type="entry name" value="4HBT"/>
    <property type="match status" value="1"/>
</dbReference>
<keyword evidence="4" id="KW-1185">Reference proteome</keyword>
<evidence type="ECO:0000313" key="4">
    <source>
        <dbReference type="Proteomes" id="UP000185639"/>
    </source>
</evidence>
<dbReference type="EMBL" id="FTOH01000003">
    <property type="protein sequence ID" value="SIS68876.1"/>
    <property type="molecule type" value="Genomic_DNA"/>
</dbReference>
<organism evidence="3 4">
    <name type="scientific">Thalassolituus maritimus</name>
    <dbReference type="NCBI Taxonomy" id="484498"/>
    <lineage>
        <taxon>Bacteria</taxon>
        <taxon>Pseudomonadati</taxon>
        <taxon>Pseudomonadota</taxon>
        <taxon>Gammaproteobacteria</taxon>
        <taxon>Oceanospirillales</taxon>
        <taxon>Oceanospirillaceae</taxon>
        <taxon>Thalassolituus</taxon>
    </lineage>
</organism>
<proteinExistence type="inferred from homology"/>
<evidence type="ECO:0000256" key="2">
    <source>
        <dbReference type="ARBA" id="ARBA00022801"/>
    </source>
</evidence>
<dbReference type="Pfam" id="PF13279">
    <property type="entry name" value="4HBT_2"/>
    <property type="match status" value="1"/>
</dbReference>
<dbReference type="Proteomes" id="UP000185639">
    <property type="component" value="Unassembled WGS sequence"/>
</dbReference>
<dbReference type="NCBIfam" id="TIGR00051">
    <property type="entry name" value="YbgC/FadM family acyl-CoA thioesterase"/>
    <property type="match status" value="1"/>
</dbReference>
<evidence type="ECO:0000256" key="1">
    <source>
        <dbReference type="ARBA" id="ARBA00005953"/>
    </source>
</evidence>
<keyword evidence="2" id="KW-0378">Hydrolase</keyword>
<dbReference type="OrthoDB" id="9799036at2"/>
<dbReference type="STRING" id="484498.SAMN05421686_103290"/>
<sequence length="138" mass="15369">MSSQIKVRGFHIDVYQHVNNGRYMEFLEEARWEFMDHTGFAEKIAALGLSMVVVNTNINYRRPAVIHDVLDLGIRVAKIGSKSAVFEQTVTRQKDGATEMVVDATVTFCVMDPVAEKAVPLEGEIRTILEQVAEEAGA</sequence>
<gene>
    <name evidence="3" type="ORF">SAMN05421686_103290</name>
</gene>
<dbReference type="PANTHER" id="PTHR31793:SF24">
    <property type="entry name" value="LONG-CHAIN ACYL-COA THIOESTERASE FADM"/>
    <property type="match status" value="1"/>
</dbReference>
<dbReference type="Gene3D" id="3.10.129.10">
    <property type="entry name" value="Hotdog Thioesterase"/>
    <property type="match status" value="1"/>
</dbReference>
<protein>
    <submittedName>
        <fullName evidence="3">Thioesterase-3</fullName>
    </submittedName>
</protein>
<dbReference type="SUPFAM" id="SSF54637">
    <property type="entry name" value="Thioesterase/thiol ester dehydrase-isomerase"/>
    <property type="match status" value="1"/>
</dbReference>
<evidence type="ECO:0000313" key="3">
    <source>
        <dbReference type="EMBL" id="SIS68876.1"/>
    </source>
</evidence>
<dbReference type="AlphaFoldDB" id="A0A1N7L527"/>
<name>A0A1N7L527_9GAMM</name>
<dbReference type="InterPro" id="IPR006684">
    <property type="entry name" value="YbgC/YbaW"/>
</dbReference>
<dbReference type="PANTHER" id="PTHR31793">
    <property type="entry name" value="4-HYDROXYBENZOYL-COA THIOESTERASE FAMILY MEMBER"/>
    <property type="match status" value="1"/>
</dbReference>
<dbReference type="GO" id="GO:0047617">
    <property type="term" value="F:fatty acyl-CoA hydrolase activity"/>
    <property type="evidence" value="ECO:0007669"/>
    <property type="project" value="TreeGrafter"/>
</dbReference>
<dbReference type="InterPro" id="IPR029069">
    <property type="entry name" value="HotDog_dom_sf"/>
</dbReference>
<dbReference type="RefSeq" id="WP_076514797.1">
    <property type="nucleotide sequence ID" value="NZ_FTOH01000003.1"/>
</dbReference>